<evidence type="ECO:0000313" key="1">
    <source>
        <dbReference type="EMBL" id="CAH0113057.1"/>
    </source>
</evidence>
<gene>
    <name evidence="1" type="ORF">DGAL_LOCUS16859</name>
</gene>
<name>A0A8J2S939_9CRUS</name>
<keyword evidence="2" id="KW-1185">Reference proteome</keyword>
<proteinExistence type="predicted"/>
<accession>A0A8J2S939</accession>
<dbReference type="OrthoDB" id="6375371at2759"/>
<dbReference type="Proteomes" id="UP000789390">
    <property type="component" value="Unassembled WGS sequence"/>
</dbReference>
<dbReference type="AlphaFoldDB" id="A0A8J2S939"/>
<reference evidence="1" key="1">
    <citation type="submission" date="2021-11" db="EMBL/GenBank/DDBJ databases">
        <authorList>
            <person name="Schell T."/>
        </authorList>
    </citation>
    <scope>NUCLEOTIDE SEQUENCE</scope>
    <source>
        <strain evidence="1">M5</strain>
    </source>
</reference>
<organism evidence="1 2">
    <name type="scientific">Daphnia galeata</name>
    <dbReference type="NCBI Taxonomy" id="27404"/>
    <lineage>
        <taxon>Eukaryota</taxon>
        <taxon>Metazoa</taxon>
        <taxon>Ecdysozoa</taxon>
        <taxon>Arthropoda</taxon>
        <taxon>Crustacea</taxon>
        <taxon>Branchiopoda</taxon>
        <taxon>Diplostraca</taxon>
        <taxon>Cladocera</taxon>
        <taxon>Anomopoda</taxon>
        <taxon>Daphniidae</taxon>
        <taxon>Daphnia</taxon>
    </lineage>
</organism>
<protein>
    <submittedName>
        <fullName evidence="1">Uncharacterized protein</fullName>
    </submittedName>
</protein>
<dbReference type="EMBL" id="CAKKLH010000336">
    <property type="protein sequence ID" value="CAH0113057.1"/>
    <property type="molecule type" value="Genomic_DNA"/>
</dbReference>
<comment type="caution">
    <text evidence="1">The sequence shown here is derived from an EMBL/GenBank/DDBJ whole genome shotgun (WGS) entry which is preliminary data.</text>
</comment>
<sequence length="79" mass="8949">MENNVEDTDSKEPTIKKEFWNGKKTASQITIVRLLKDNWESMSDTKTSKKLIWDVIANGLEEAGFTVRGVDQGNTCKTK</sequence>
<evidence type="ECO:0000313" key="2">
    <source>
        <dbReference type="Proteomes" id="UP000789390"/>
    </source>
</evidence>